<dbReference type="EMBL" id="REGN01009682">
    <property type="protein sequence ID" value="RNA00596.1"/>
    <property type="molecule type" value="Genomic_DNA"/>
</dbReference>
<dbReference type="AlphaFoldDB" id="A0A3M7PNA1"/>
<evidence type="ECO:0000313" key="2">
    <source>
        <dbReference type="Proteomes" id="UP000276133"/>
    </source>
</evidence>
<evidence type="ECO:0008006" key="3">
    <source>
        <dbReference type="Google" id="ProtNLM"/>
    </source>
</evidence>
<comment type="caution">
    <text evidence="1">The sequence shown here is derived from an EMBL/GenBank/DDBJ whole genome shotgun (WGS) entry which is preliminary data.</text>
</comment>
<reference evidence="1 2" key="1">
    <citation type="journal article" date="2018" name="Sci. Rep.">
        <title>Genomic signatures of local adaptation to the degree of environmental predictability in rotifers.</title>
        <authorList>
            <person name="Franch-Gras L."/>
            <person name="Hahn C."/>
            <person name="Garcia-Roger E.M."/>
            <person name="Carmona M.J."/>
            <person name="Serra M."/>
            <person name="Gomez A."/>
        </authorList>
    </citation>
    <scope>NUCLEOTIDE SEQUENCE [LARGE SCALE GENOMIC DNA]</scope>
    <source>
        <strain evidence="1">HYR1</strain>
    </source>
</reference>
<keyword evidence="2" id="KW-1185">Reference proteome</keyword>
<accession>A0A3M7PNA1</accession>
<organism evidence="1 2">
    <name type="scientific">Brachionus plicatilis</name>
    <name type="common">Marine rotifer</name>
    <name type="synonym">Brachionus muelleri</name>
    <dbReference type="NCBI Taxonomy" id="10195"/>
    <lineage>
        <taxon>Eukaryota</taxon>
        <taxon>Metazoa</taxon>
        <taxon>Spiralia</taxon>
        <taxon>Gnathifera</taxon>
        <taxon>Rotifera</taxon>
        <taxon>Eurotatoria</taxon>
        <taxon>Monogononta</taxon>
        <taxon>Pseudotrocha</taxon>
        <taxon>Ploima</taxon>
        <taxon>Brachionidae</taxon>
        <taxon>Brachionus</taxon>
    </lineage>
</organism>
<sequence length="166" mass="18952">MFSNNLAEIFKPETHTFVYEDNLELLLPITNPDPISTDEFLSSLKTLNTKAAPGINQISNKVFKNCPDTELQTAISAIEKYCLIWGLKSNVSKTVYTVFTTAGYRKNYEKNYQLTLKINASIIPIDPSPRFLGHILDPKLSFRMYKSFIRSQLDFMFIAIKNSAQK</sequence>
<feature type="non-terminal residue" evidence="1">
    <location>
        <position position="166"/>
    </location>
</feature>
<name>A0A3M7PNA1_BRAPC</name>
<dbReference type="Proteomes" id="UP000276133">
    <property type="component" value="Unassembled WGS sequence"/>
</dbReference>
<protein>
    <recommendedName>
        <fullName evidence="3">RNA-directed DNA polymerase from mobile element jockey-like</fullName>
    </recommendedName>
</protein>
<evidence type="ECO:0000313" key="1">
    <source>
        <dbReference type="EMBL" id="RNA00596.1"/>
    </source>
</evidence>
<gene>
    <name evidence="1" type="ORF">BpHYR1_034117</name>
</gene>
<proteinExistence type="predicted"/>